<dbReference type="InterPro" id="IPR003497">
    <property type="entry name" value="BRO_N_domain"/>
</dbReference>
<dbReference type="SMART" id="SM01040">
    <property type="entry name" value="Bro-N"/>
    <property type="match status" value="1"/>
</dbReference>
<evidence type="ECO:0000313" key="3">
    <source>
        <dbReference type="Proteomes" id="UP001162780"/>
    </source>
</evidence>
<dbReference type="Proteomes" id="UP001162780">
    <property type="component" value="Chromosome"/>
</dbReference>
<keyword evidence="3" id="KW-1185">Reference proteome</keyword>
<organism evidence="2 3">
    <name type="scientific">Methylomonas rapida</name>
    <dbReference type="NCBI Taxonomy" id="2963939"/>
    <lineage>
        <taxon>Bacteria</taxon>
        <taxon>Pseudomonadati</taxon>
        <taxon>Pseudomonadota</taxon>
        <taxon>Gammaproteobacteria</taxon>
        <taxon>Methylococcales</taxon>
        <taxon>Methylococcaceae</taxon>
        <taxon>Methylomonas</taxon>
    </lineage>
</organism>
<evidence type="ECO:0000313" key="2">
    <source>
        <dbReference type="EMBL" id="WAR46903.1"/>
    </source>
</evidence>
<dbReference type="InterPro" id="IPR018878">
    <property type="entry name" value="ORF6C_dom"/>
</dbReference>
<dbReference type="RefSeq" id="WP_255187817.1">
    <property type="nucleotide sequence ID" value="NZ_CP113517.1"/>
</dbReference>
<reference evidence="2" key="1">
    <citation type="submission" date="2022-11" db="EMBL/GenBank/DDBJ databases">
        <title>Methylomonas rapida sp. nov., Carotenoid-Producing Obligate Methanotrophs with High Growth Characteristics and Biotechnological Potential.</title>
        <authorList>
            <person name="Tikhonova E.N."/>
            <person name="Suleimanov R.Z."/>
            <person name="Miroshnikov K."/>
            <person name="Oshkin I.Y."/>
            <person name="Belova S.E."/>
            <person name="Danilova O.V."/>
            <person name="Ashikhmin A."/>
            <person name="Konopkin A."/>
            <person name="But S.Y."/>
            <person name="Khmelenina V.N."/>
            <person name="Kuznetsov N."/>
            <person name="Pimenov N.V."/>
            <person name="Dedysh S.N."/>
        </authorList>
    </citation>
    <scope>NUCLEOTIDE SEQUENCE</scope>
    <source>
        <strain evidence="2">MP1</strain>
    </source>
</reference>
<sequence>MNAIALTFQNTQFNVVDRSGQPWLRGLQIASALGYRNPSTDIANLYDRNADEFTDSMTALVELETEGGKQKVRIFSLRGCHLLGMLSRTKVAKEFRKWVLDVLEHHTQPRNGLVELPEPPTINKAQIGVLYNRVVTICGGSGKIRAEIWSRFQNHFQLGSYKDLPASRYDEAMAYLDARQTEYLGEGVEMLYLSNKELQAKIEEAIQAKEGELLPREHYVIKGGIVDAGDRIAITTFYDKKEFFGYMGRIGYDLVNRNDYLVIKKDEVLQKLQA</sequence>
<dbReference type="PROSITE" id="PS51750">
    <property type="entry name" value="BRO_N"/>
    <property type="match status" value="1"/>
</dbReference>
<name>A0ABY7GQX4_9GAMM</name>
<accession>A0ABY7GQX4</accession>
<protein>
    <submittedName>
        <fullName evidence="2">BRO family protein</fullName>
    </submittedName>
</protein>
<dbReference type="Pfam" id="PF10552">
    <property type="entry name" value="ORF6C"/>
    <property type="match status" value="1"/>
</dbReference>
<dbReference type="EMBL" id="CP113517">
    <property type="protein sequence ID" value="WAR46903.1"/>
    <property type="molecule type" value="Genomic_DNA"/>
</dbReference>
<dbReference type="Pfam" id="PF02498">
    <property type="entry name" value="Bro-N"/>
    <property type="match status" value="1"/>
</dbReference>
<gene>
    <name evidence="2" type="ORF">NM686_010435</name>
</gene>
<evidence type="ECO:0000259" key="1">
    <source>
        <dbReference type="PROSITE" id="PS51750"/>
    </source>
</evidence>
<proteinExistence type="predicted"/>
<feature type="domain" description="Bro-N" evidence="1">
    <location>
        <begin position="1"/>
        <end position="111"/>
    </location>
</feature>